<comment type="domain">
    <text evidence="13">The beta-hairpin motif is involved in DNA binding.</text>
</comment>
<dbReference type="RefSeq" id="WP_065280425.1">
    <property type="nucleotide sequence ID" value="NZ_CP016286.1"/>
</dbReference>
<evidence type="ECO:0000256" key="9">
    <source>
        <dbReference type="ARBA" id="ARBA00023204"/>
    </source>
</evidence>
<dbReference type="AlphaFoldDB" id="A0A1B1C8N1"/>
<feature type="region of interest" description="Disordered" evidence="16">
    <location>
        <begin position="925"/>
        <end position="1020"/>
    </location>
</feature>
<dbReference type="GO" id="GO:0003677">
    <property type="term" value="F:DNA binding"/>
    <property type="evidence" value="ECO:0007669"/>
    <property type="project" value="UniProtKB-UniRule"/>
</dbReference>
<dbReference type="NCBIfam" id="TIGR00631">
    <property type="entry name" value="uvrb"/>
    <property type="match status" value="1"/>
</dbReference>
<dbReference type="GO" id="GO:0005524">
    <property type="term" value="F:ATP binding"/>
    <property type="evidence" value="ECO:0007669"/>
    <property type="project" value="UniProtKB-UniRule"/>
</dbReference>
<dbReference type="Gene3D" id="3.40.50.300">
    <property type="entry name" value="P-loop containing nucleotide triphosphate hydrolases"/>
    <property type="match status" value="3"/>
</dbReference>
<feature type="region of interest" description="Disordered" evidence="16">
    <location>
        <begin position="840"/>
        <end position="895"/>
    </location>
</feature>
<dbReference type="Gene3D" id="6.10.140.240">
    <property type="match status" value="1"/>
</dbReference>
<dbReference type="SMART" id="SM00490">
    <property type="entry name" value="HELICc"/>
    <property type="match status" value="1"/>
</dbReference>
<feature type="region of interest" description="Disordered" evidence="16">
    <location>
        <begin position="1"/>
        <end position="28"/>
    </location>
</feature>
<dbReference type="Pfam" id="PF12344">
    <property type="entry name" value="UvrB"/>
    <property type="match status" value="1"/>
</dbReference>
<dbReference type="NCBIfam" id="NF003673">
    <property type="entry name" value="PRK05298.1"/>
    <property type="match status" value="1"/>
</dbReference>
<dbReference type="CDD" id="cd18790">
    <property type="entry name" value="SF2_C_UvrB"/>
    <property type="match status" value="1"/>
</dbReference>
<keyword evidence="4 13" id="KW-0547">Nucleotide-binding</keyword>
<dbReference type="InterPro" id="IPR041471">
    <property type="entry name" value="UvrB_inter"/>
</dbReference>
<dbReference type="InterPro" id="IPR024759">
    <property type="entry name" value="UvrB_YAD/RRR_dom"/>
</dbReference>
<dbReference type="Gene3D" id="4.10.860.10">
    <property type="entry name" value="UVR domain"/>
    <property type="match status" value="1"/>
</dbReference>
<evidence type="ECO:0000256" key="6">
    <source>
        <dbReference type="ARBA" id="ARBA00022769"/>
    </source>
</evidence>
<dbReference type="SMART" id="SM00487">
    <property type="entry name" value="DEXDc"/>
    <property type="match status" value="1"/>
</dbReference>
<dbReference type="OrthoDB" id="9806651at2"/>
<accession>A0A1B1C8N1</accession>
<evidence type="ECO:0000256" key="16">
    <source>
        <dbReference type="SAM" id="MobiDB-lite"/>
    </source>
</evidence>
<dbReference type="GO" id="GO:0005737">
    <property type="term" value="C:cytoplasm"/>
    <property type="evidence" value="ECO:0007669"/>
    <property type="project" value="UniProtKB-SubCell"/>
</dbReference>
<evidence type="ECO:0000259" key="18">
    <source>
        <dbReference type="PROSITE" id="PS51192"/>
    </source>
</evidence>
<name>A0A1B1C8N1_RHILE</name>
<evidence type="ECO:0000313" key="21">
    <source>
        <dbReference type="Proteomes" id="UP000092691"/>
    </source>
</evidence>
<dbReference type="InterPro" id="IPR036876">
    <property type="entry name" value="UVR_dom_sf"/>
</dbReference>
<proteinExistence type="inferred from homology"/>
<evidence type="ECO:0000256" key="8">
    <source>
        <dbReference type="ARBA" id="ARBA00022881"/>
    </source>
</evidence>
<evidence type="ECO:0000256" key="12">
    <source>
        <dbReference type="ARBA" id="ARBA00029504"/>
    </source>
</evidence>
<keyword evidence="6 13" id="KW-0228">DNA excision</keyword>
<feature type="region of interest" description="Disordered" evidence="16">
    <location>
        <begin position="41"/>
        <end position="100"/>
    </location>
</feature>
<evidence type="ECO:0000256" key="7">
    <source>
        <dbReference type="ARBA" id="ARBA00022840"/>
    </source>
</evidence>
<dbReference type="InterPro" id="IPR004807">
    <property type="entry name" value="UvrB"/>
</dbReference>
<dbReference type="InterPro" id="IPR001650">
    <property type="entry name" value="Helicase_C-like"/>
</dbReference>
<organism evidence="20 21">
    <name type="scientific">Rhizobium leguminosarum</name>
    <dbReference type="NCBI Taxonomy" id="384"/>
    <lineage>
        <taxon>Bacteria</taxon>
        <taxon>Pseudomonadati</taxon>
        <taxon>Pseudomonadota</taxon>
        <taxon>Alphaproteobacteria</taxon>
        <taxon>Hyphomicrobiales</taxon>
        <taxon>Rhizobiaceae</taxon>
        <taxon>Rhizobium/Agrobacterium group</taxon>
        <taxon>Rhizobium</taxon>
    </lineage>
</organism>
<comment type="function">
    <text evidence="13">The UvrABC repair system catalyzes the recognition and processing of DNA lesions. A damage recognition complex composed of 2 UvrA and 2 UvrB subunits scans DNA for abnormalities. Upon binding of the UvrA(2)B(2) complex to a putative damaged site, the DNA wraps around one UvrB monomer. DNA wrap is dependent on ATP binding by UvrB and probably causes local melting of the DNA helix, facilitating insertion of UvrB beta-hairpin between the DNA strands. Then UvrB probes one DNA strand for the presence of a lesion. If a lesion is found the UvrA subunits dissociate and the UvrB-DNA preincision complex is formed. This complex is subsequently bound by UvrC and the second UvrB is released. If no lesion is found, the DNA wraps around the other UvrB subunit that will check the other stand for damage.</text>
</comment>
<feature type="coiled-coil region" evidence="15">
    <location>
        <begin position="417"/>
        <end position="444"/>
    </location>
</feature>
<evidence type="ECO:0000256" key="10">
    <source>
        <dbReference type="ARBA" id="ARBA00023236"/>
    </source>
</evidence>
<keyword evidence="5 13" id="KW-0227">DNA damage</keyword>
<dbReference type="PANTHER" id="PTHR24029:SF0">
    <property type="entry name" value="UVRABC SYSTEM PROTEIN B"/>
    <property type="match status" value="1"/>
</dbReference>
<gene>
    <name evidence="13" type="primary">uvrB</name>
    <name evidence="20" type="ORF">BA011_10630</name>
</gene>
<feature type="short sequence motif" description="Beta-hairpin" evidence="13">
    <location>
        <begin position="252"/>
        <end position="275"/>
    </location>
</feature>
<feature type="compositionally biased region" description="Basic residues" evidence="16">
    <location>
        <begin position="1007"/>
        <end position="1020"/>
    </location>
</feature>
<dbReference type="Pfam" id="PF17757">
    <property type="entry name" value="UvrB_inter"/>
    <property type="match status" value="1"/>
</dbReference>
<sequence>MAKSPKKSPAPNGFEEAPQSSFEGAPLSGSVADWVKQLEADAETSGVETQRQIASKAGKHRKKVEIAARTKTSDGGVSASKSARGTSMGGSTDPKTRAAAGLNPVSGMDTTLEEASSLQAGTAVTATVEALSALIESGNPLHKNGKIWTPHRPARPDKSEGGIAIRMQSDYEPAGDQPTAIRDLVEGLENGDRSQVLLGVTGSGKTFTMAKVIEATQRPAVILAPNKTLAAQLYSEFKNFFPDNAVEYFVSYYDYYQPEAYVPRSDTYIEKESSINEQIDRMRHSATRSLLERDDCIIVASVSCIYGIGSVETYTAMTFQMSVGDRLDQRQLLADLVAQQYKRRDMDFTRGSFRVRGDTIELFPAHLEDAAWRISMFGDEIDAITEFDPLTGQKVGDLKSVKIYANSHYVTPRPTLNGAIKSIKEELRLRLAELEKAGRLLEAQRLEQRTRYDIEMLEATGSCQGIENYSRYLTGRDPGDPPPTLFEYIPDNALVFIDESHVTVPQIGGMYRGDFRRKATLAEYGFRLPSCMDNRPLRFEEWDAMRPDTIAVSATPGSWEMEQSGGVFAEQVIRPTGLIDPPVEVRSARSQVDDVLGEIRETSAKGYRTLCTVLTKRMAEDLTEYLHEQGVRVRYMHSDIDTLERIEILRDLRLGAFDVLVGINLLREGLDIPECGFVAILDADKEGFLRSETSLIQTIGRAARNVDGKVILYADQVTGSMKRAMEETSRRREKQMVYNQEHGITPESVKARISDILDSVYERDHVRADISGASGKGFADGGNLVGNNLQTHLNALEKSMRDAAADLDFEKAARLRDEIKRLKAAELAIMDDPLAREESKAMEGVRRNAKATRESLLPAGEKVPGSADEGATPSYFSRPSLDDMGPGTDTTTPLFRKPALDEMGRDIAEPAKKTLFRKNDLDEMTVGRTEKPVTGALPEKPDGEARYAKRSNRSSESIAATNARSASEGQKGTKRFSPLLEGHDDVRPVVRGKTGVGSYEDPGEQKRKGRTKGKTGRPGR</sequence>
<comment type="similarity">
    <text evidence="2 13 14">Belongs to the UvrB family.</text>
</comment>
<evidence type="ECO:0000313" key="20">
    <source>
        <dbReference type="EMBL" id="ANP86143.1"/>
    </source>
</evidence>
<dbReference type="GO" id="GO:0009381">
    <property type="term" value="F:excinuclease ABC activity"/>
    <property type="evidence" value="ECO:0007669"/>
    <property type="project" value="UniProtKB-UniRule"/>
</dbReference>
<keyword evidence="9 13" id="KW-0234">DNA repair</keyword>
<dbReference type="InterPro" id="IPR001943">
    <property type="entry name" value="UVR_dom"/>
</dbReference>
<dbReference type="GO" id="GO:0016887">
    <property type="term" value="F:ATP hydrolysis activity"/>
    <property type="evidence" value="ECO:0007669"/>
    <property type="project" value="InterPro"/>
</dbReference>
<dbReference type="GO" id="GO:0009432">
    <property type="term" value="P:SOS response"/>
    <property type="evidence" value="ECO:0007669"/>
    <property type="project" value="UniProtKB-UniRule"/>
</dbReference>
<dbReference type="SUPFAM" id="SSF52540">
    <property type="entry name" value="P-loop containing nucleoside triphosphate hydrolases"/>
    <property type="match status" value="2"/>
</dbReference>
<evidence type="ECO:0000256" key="15">
    <source>
        <dbReference type="SAM" id="Coils"/>
    </source>
</evidence>
<evidence type="ECO:0000256" key="14">
    <source>
        <dbReference type="RuleBase" id="RU003587"/>
    </source>
</evidence>
<feature type="compositionally biased region" description="Polar residues" evidence="16">
    <location>
        <begin position="73"/>
        <end position="85"/>
    </location>
</feature>
<evidence type="ECO:0000256" key="11">
    <source>
        <dbReference type="ARBA" id="ARBA00026033"/>
    </source>
</evidence>
<dbReference type="Pfam" id="PF04851">
    <property type="entry name" value="ResIII"/>
    <property type="match status" value="1"/>
</dbReference>
<dbReference type="Pfam" id="PF00271">
    <property type="entry name" value="Helicase_C"/>
    <property type="match status" value="1"/>
</dbReference>
<feature type="compositionally biased region" description="Polar residues" evidence="16">
    <location>
        <begin position="954"/>
        <end position="970"/>
    </location>
</feature>
<dbReference type="InterPro" id="IPR027417">
    <property type="entry name" value="P-loop_NTPase"/>
</dbReference>
<evidence type="ECO:0000256" key="2">
    <source>
        <dbReference type="ARBA" id="ARBA00008533"/>
    </source>
</evidence>
<evidence type="ECO:0000256" key="5">
    <source>
        <dbReference type="ARBA" id="ARBA00022763"/>
    </source>
</evidence>
<feature type="domain" description="Helicase ATP-binding" evidence="18">
    <location>
        <begin position="186"/>
        <end position="339"/>
    </location>
</feature>
<evidence type="ECO:0000259" key="19">
    <source>
        <dbReference type="PROSITE" id="PS51194"/>
    </source>
</evidence>
<feature type="binding site" evidence="13">
    <location>
        <begin position="199"/>
        <end position="206"/>
    </location>
    <ligand>
        <name>ATP</name>
        <dbReference type="ChEBI" id="CHEBI:30616"/>
    </ligand>
</feature>
<dbReference type="PROSITE" id="PS51194">
    <property type="entry name" value="HELICASE_CTER"/>
    <property type="match status" value="1"/>
</dbReference>
<keyword evidence="10 13" id="KW-0742">SOS response</keyword>
<evidence type="ECO:0000256" key="4">
    <source>
        <dbReference type="ARBA" id="ARBA00022741"/>
    </source>
</evidence>
<dbReference type="PANTHER" id="PTHR24029">
    <property type="entry name" value="UVRABC SYSTEM PROTEIN B"/>
    <property type="match status" value="1"/>
</dbReference>
<dbReference type="Pfam" id="PF02151">
    <property type="entry name" value="UVR"/>
    <property type="match status" value="1"/>
</dbReference>
<dbReference type="CDD" id="cd17916">
    <property type="entry name" value="DEXHc_UvrB"/>
    <property type="match status" value="1"/>
</dbReference>
<comment type="subunit">
    <text evidence="11 13 14">Forms a heterotetramer with UvrA during the search for lesions. Interacts with UvrC in an incision complex.</text>
</comment>
<dbReference type="PROSITE" id="PS51192">
    <property type="entry name" value="HELICASE_ATP_BIND_1"/>
    <property type="match status" value="1"/>
</dbReference>
<comment type="subcellular location">
    <subcellularLocation>
        <location evidence="1 13 14">Cytoplasm</location>
    </subcellularLocation>
</comment>
<dbReference type="GO" id="GO:0006289">
    <property type="term" value="P:nucleotide-excision repair"/>
    <property type="evidence" value="ECO:0007669"/>
    <property type="project" value="UniProtKB-UniRule"/>
</dbReference>
<keyword evidence="3 13" id="KW-0963">Cytoplasm</keyword>
<keyword evidence="7 13" id="KW-0067">ATP-binding</keyword>
<evidence type="ECO:0000256" key="13">
    <source>
        <dbReference type="HAMAP-Rule" id="MF_00204"/>
    </source>
</evidence>
<keyword evidence="15" id="KW-0175">Coiled coil</keyword>
<keyword evidence="8 13" id="KW-0267">Excision nuclease</keyword>
<evidence type="ECO:0000256" key="1">
    <source>
        <dbReference type="ARBA" id="ARBA00004496"/>
    </source>
</evidence>
<feature type="compositionally biased region" description="Low complexity" evidence="16">
    <location>
        <begin position="882"/>
        <end position="893"/>
    </location>
</feature>
<evidence type="ECO:0000256" key="3">
    <source>
        <dbReference type="ARBA" id="ARBA00022490"/>
    </source>
</evidence>
<reference evidence="20 21" key="1">
    <citation type="submission" date="2016-06" db="EMBL/GenBank/DDBJ databases">
        <title>Microsymbionts genomes from the relict species Vavilovia formosa.</title>
        <authorList>
            <person name="Chirak E."/>
            <person name="Kimeklis A."/>
            <person name="Andronov E."/>
        </authorList>
    </citation>
    <scope>NUCLEOTIDE SEQUENCE [LARGE SCALE GENOMIC DNA]</scope>
    <source>
        <strain evidence="20 21">Vaf10</strain>
    </source>
</reference>
<evidence type="ECO:0000259" key="17">
    <source>
        <dbReference type="PROSITE" id="PS50151"/>
    </source>
</evidence>
<dbReference type="Proteomes" id="UP000092691">
    <property type="component" value="Chromosome"/>
</dbReference>
<protein>
    <recommendedName>
        <fullName evidence="12 13">UvrABC system protein B</fullName>
        <shortName evidence="13">Protein UvrB</shortName>
    </recommendedName>
    <alternativeName>
        <fullName evidence="13">Excinuclease ABC subunit B</fullName>
    </alternativeName>
</protein>
<dbReference type="PROSITE" id="PS50151">
    <property type="entry name" value="UVR"/>
    <property type="match status" value="1"/>
</dbReference>
<feature type="domain" description="Helicase C-terminal" evidence="19">
    <location>
        <begin position="591"/>
        <end position="757"/>
    </location>
</feature>
<dbReference type="HAMAP" id="MF_00204">
    <property type="entry name" value="UvrB"/>
    <property type="match status" value="1"/>
</dbReference>
<dbReference type="SUPFAM" id="SSF46600">
    <property type="entry name" value="C-terminal UvrC-binding domain of UvrB"/>
    <property type="match status" value="1"/>
</dbReference>
<dbReference type="InterPro" id="IPR014001">
    <property type="entry name" value="Helicase_ATP-bd"/>
</dbReference>
<dbReference type="EMBL" id="CP016286">
    <property type="protein sequence ID" value="ANP86143.1"/>
    <property type="molecule type" value="Genomic_DNA"/>
</dbReference>
<feature type="domain" description="UVR" evidence="17">
    <location>
        <begin position="790"/>
        <end position="825"/>
    </location>
</feature>
<dbReference type="InterPro" id="IPR006935">
    <property type="entry name" value="Helicase/UvrB_N"/>
</dbReference>
<dbReference type="GO" id="GO:0009380">
    <property type="term" value="C:excinuclease repair complex"/>
    <property type="evidence" value="ECO:0007669"/>
    <property type="project" value="InterPro"/>
</dbReference>